<dbReference type="AlphaFoldDB" id="A0AAN9RLZ4"/>
<sequence length="74" mass="8330">MFDALRLGRKIAEEKQNEMEDVFLGVSKVAEDQGNKDMHAISLDGFNELPVRMFKGSEDSNGFLLRCVATLRNP</sequence>
<comment type="caution">
    <text evidence="1">The sequence shown here is derived from an EMBL/GenBank/DDBJ whole genome shotgun (WGS) entry which is preliminary data.</text>
</comment>
<accession>A0AAN9RLZ4</accession>
<reference evidence="1 2" key="1">
    <citation type="submission" date="2024-01" db="EMBL/GenBank/DDBJ databases">
        <title>The genomes of 5 underutilized Papilionoideae crops provide insights into root nodulation and disease resistanc.</title>
        <authorList>
            <person name="Jiang F."/>
        </authorList>
    </citation>
    <scope>NUCLEOTIDE SEQUENCE [LARGE SCALE GENOMIC DNA]</scope>
    <source>
        <strain evidence="1">JINMINGXINNONG_FW02</strain>
        <tissue evidence="1">Leaves</tissue>
    </source>
</reference>
<keyword evidence="2" id="KW-1185">Reference proteome</keyword>
<organism evidence="1 2">
    <name type="scientific">Phaseolus coccineus</name>
    <name type="common">Scarlet runner bean</name>
    <name type="synonym">Phaseolus multiflorus</name>
    <dbReference type="NCBI Taxonomy" id="3886"/>
    <lineage>
        <taxon>Eukaryota</taxon>
        <taxon>Viridiplantae</taxon>
        <taxon>Streptophyta</taxon>
        <taxon>Embryophyta</taxon>
        <taxon>Tracheophyta</taxon>
        <taxon>Spermatophyta</taxon>
        <taxon>Magnoliopsida</taxon>
        <taxon>eudicotyledons</taxon>
        <taxon>Gunneridae</taxon>
        <taxon>Pentapetalae</taxon>
        <taxon>rosids</taxon>
        <taxon>fabids</taxon>
        <taxon>Fabales</taxon>
        <taxon>Fabaceae</taxon>
        <taxon>Papilionoideae</taxon>
        <taxon>50 kb inversion clade</taxon>
        <taxon>NPAAA clade</taxon>
        <taxon>indigoferoid/millettioid clade</taxon>
        <taxon>Phaseoleae</taxon>
        <taxon>Phaseolus</taxon>
    </lineage>
</organism>
<protein>
    <submittedName>
        <fullName evidence="1">Uncharacterized protein</fullName>
    </submittedName>
</protein>
<evidence type="ECO:0000313" key="1">
    <source>
        <dbReference type="EMBL" id="KAK7381650.1"/>
    </source>
</evidence>
<dbReference type="EMBL" id="JAYMYR010000001">
    <property type="protein sequence ID" value="KAK7381650.1"/>
    <property type="molecule type" value="Genomic_DNA"/>
</dbReference>
<proteinExistence type="predicted"/>
<dbReference type="Proteomes" id="UP001374584">
    <property type="component" value="Unassembled WGS sequence"/>
</dbReference>
<name>A0AAN9RLZ4_PHACN</name>
<evidence type="ECO:0000313" key="2">
    <source>
        <dbReference type="Proteomes" id="UP001374584"/>
    </source>
</evidence>
<gene>
    <name evidence="1" type="ORF">VNO80_00196</name>
</gene>